<name>A0A0C9TVS5_SPHS4</name>
<dbReference type="HOGENOM" id="CLU_055652_0_1_1"/>
<evidence type="ECO:0000256" key="1">
    <source>
        <dbReference type="SAM" id="Phobius"/>
    </source>
</evidence>
<dbReference type="Proteomes" id="UP000054279">
    <property type="component" value="Unassembled WGS sequence"/>
</dbReference>
<proteinExistence type="predicted"/>
<dbReference type="AlphaFoldDB" id="A0A0C9TVS5"/>
<gene>
    <name evidence="2" type="ORF">M422DRAFT_273087</name>
</gene>
<evidence type="ECO:0008006" key="4">
    <source>
        <dbReference type="Google" id="ProtNLM"/>
    </source>
</evidence>
<dbReference type="EMBL" id="KN837393">
    <property type="protein sequence ID" value="KIJ25899.1"/>
    <property type="molecule type" value="Genomic_DNA"/>
</dbReference>
<sequence length="279" mass="32641">MFDYWRKSGYQVVSTASDLDQYETPKQNRRSLTNVWLPALTLLIAVGCTLFNVANLITPLLTAKDIPFAALPRPNHFIGLERVNFAAHPFPDTKITTFPWTLASIDRTRPKYVFPVDPRRKFTYFGTISPEDRNLLATNEISTVAQFRVRDWGMEWCRLKLSLPENFQYHPDQSDKGERERNWFLEGDTSDLEVWELDSTEWIDPTGLSYDTRPRRKAHIFSWKVQPNKTVYSREFRCLRDSIGTFELFCVSPECRIDIWQDKQLPAVDWYRSSTGAKI</sequence>
<evidence type="ECO:0000313" key="3">
    <source>
        <dbReference type="Proteomes" id="UP000054279"/>
    </source>
</evidence>
<evidence type="ECO:0000313" key="2">
    <source>
        <dbReference type="EMBL" id="KIJ25899.1"/>
    </source>
</evidence>
<keyword evidence="1" id="KW-1133">Transmembrane helix</keyword>
<reference evidence="2 3" key="1">
    <citation type="submission" date="2014-06" db="EMBL/GenBank/DDBJ databases">
        <title>Evolutionary Origins and Diversification of the Mycorrhizal Mutualists.</title>
        <authorList>
            <consortium name="DOE Joint Genome Institute"/>
            <consortium name="Mycorrhizal Genomics Consortium"/>
            <person name="Kohler A."/>
            <person name="Kuo A."/>
            <person name="Nagy L.G."/>
            <person name="Floudas D."/>
            <person name="Copeland A."/>
            <person name="Barry K.W."/>
            <person name="Cichocki N."/>
            <person name="Veneault-Fourrey C."/>
            <person name="LaButti K."/>
            <person name="Lindquist E.A."/>
            <person name="Lipzen A."/>
            <person name="Lundell T."/>
            <person name="Morin E."/>
            <person name="Murat C."/>
            <person name="Riley R."/>
            <person name="Ohm R."/>
            <person name="Sun H."/>
            <person name="Tunlid A."/>
            <person name="Henrissat B."/>
            <person name="Grigoriev I.V."/>
            <person name="Hibbett D.S."/>
            <person name="Martin F."/>
        </authorList>
    </citation>
    <scope>NUCLEOTIDE SEQUENCE [LARGE SCALE GENOMIC DNA]</scope>
    <source>
        <strain evidence="2 3">SS14</strain>
    </source>
</reference>
<keyword evidence="1" id="KW-0472">Membrane</keyword>
<dbReference type="OrthoDB" id="3350619at2759"/>
<organism evidence="2 3">
    <name type="scientific">Sphaerobolus stellatus (strain SS14)</name>
    <dbReference type="NCBI Taxonomy" id="990650"/>
    <lineage>
        <taxon>Eukaryota</taxon>
        <taxon>Fungi</taxon>
        <taxon>Dikarya</taxon>
        <taxon>Basidiomycota</taxon>
        <taxon>Agaricomycotina</taxon>
        <taxon>Agaricomycetes</taxon>
        <taxon>Phallomycetidae</taxon>
        <taxon>Geastrales</taxon>
        <taxon>Sphaerobolaceae</taxon>
        <taxon>Sphaerobolus</taxon>
    </lineage>
</organism>
<feature type="transmembrane region" description="Helical" evidence="1">
    <location>
        <begin position="35"/>
        <end position="57"/>
    </location>
</feature>
<protein>
    <recommendedName>
        <fullName evidence="4">Ubiquitin 3 binding protein But2 C-terminal domain-containing protein</fullName>
    </recommendedName>
</protein>
<accession>A0A0C9TVS5</accession>
<keyword evidence="3" id="KW-1185">Reference proteome</keyword>
<keyword evidence="1" id="KW-0812">Transmembrane</keyword>